<dbReference type="KEGG" id="nba:CUN60_05700"/>
<evidence type="ECO:0000313" key="2">
    <source>
        <dbReference type="EMBL" id="AUR51809.1"/>
    </source>
</evidence>
<protein>
    <submittedName>
        <fullName evidence="2">Uncharacterized protein</fullName>
    </submittedName>
</protein>
<name>A0A2I7N5T2_9NEIS</name>
<feature type="chain" id="PRO_5014369512" evidence="1">
    <location>
        <begin position="25"/>
        <end position="937"/>
    </location>
</feature>
<dbReference type="RefSeq" id="WP_102951106.1">
    <property type="nucleotide sequence ID" value="NZ_CP024847.1"/>
</dbReference>
<reference evidence="3" key="1">
    <citation type="submission" date="2017-11" db="EMBL/GenBank/DDBJ databases">
        <authorList>
            <person name="Chan K.G."/>
            <person name="Lee L.S."/>
        </authorList>
    </citation>
    <scope>NUCLEOTIDE SEQUENCE [LARGE SCALE GENOMIC DNA]</scope>
    <source>
        <strain evidence="3">DSM 100970</strain>
    </source>
</reference>
<evidence type="ECO:0000256" key="1">
    <source>
        <dbReference type="SAM" id="SignalP"/>
    </source>
</evidence>
<feature type="signal peptide" evidence="1">
    <location>
        <begin position="1"/>
        <end position="24"/>
    </location>
</feature>
<dbReference type="AlphaFoldDB" id="A0A2I7N5T2"/>
<keyword evidence="1" id="KW-0732">Signal</keyword>
<gene>
    <name evidence="2" type="ORF">CUN60_05700</name>
</gene>
<dbReference type="SUPFAM" id="SSF82171">
    <property type="entry name" value="DPP6 N-terminal domain-like"/>
    <property type="match status" value="1"/>
</dbReference>
<dbReference type="OrthoDB" id="7229372at2"/>
<proteinExistence type="predicted"/>
<dbReference type="PROSITE" id="PS51257">
    <property type="entry name" value="PROKAR_LIPOPROTEIN"/>
    <property type="match status" value="1"/>
</dbReference>
<dbReference type="EMBL" id="CP024847">
    <property type="protein sequence ID" value="AUR51809.1"/>
    <property type="molecule type" value="Genomic_DNA"/>
</dbReference>
<sequence>MKISNRINKLYGVLIASGSLSLVACNSGTTGTSQGTNAASNEVVHAKASKAIIAANNCLIPTVSGSGQVNGSGTVVVEVTNKCSQNQTVDGHTIQFATQDVKGNYAEINDWTSTSNSNLFPISLNQQNILENYISTSKVLKPNESIKFSSTRIYTTNNNKFDIAKAQATAAIDGVIPSKEPETAAMTVKVDTAGAECTKATKNKPSSCDGINVDVADATGNVVATFAMPVEGGEKVVDGLNVDQKYSVSATPLASESISYAPTSDVTIAKNKKNEVGVKYTKVAAVTTGSLVINVPQVLETYTGVIDVLVVKNGADVVAQYHLKQGTLSPKLDLPVSDENNTYEVKLARGIADPVNGKYFNQAPNNIKAVAIKKGKETTFNLAFKAVANKDLKKVTLDVKGLTSGQTAKISFDDAAHSYNYSGDSVLSNGQKQYMAESGLVFAIGGVSDTAVVNYGPVVIDKAVKATLDFGKVEPQPNPEPTPEPVPGKPGEYSWSLFLKGPQLLDKDGSYPYLPWEEIRAADGPNDFYGMSVSSDGKLAALAMADNTIKVYDMETQTVKYDLGMPKFKLYDNVDMLNGSISVKWNGTNKPQVVYFSRSGGVAYFDGSKWSILSDIAEYDAIDYFGDSVKETLGQWKNGGFNGFEVDWSGATPRIAIAIEEFDTVKPRSQKFGSLYVYENGKWKQVVKTTADVQLLSLAPASNGLKALYDVNETQTLGHPVYYYNNGNVKKIASSWSTAYGQGGRTVDTDWSQGDPRIIYQDENTVKLLNTKNNSSKVLYQFQHDFELKGPLSVSHINSQWNANDAKIKTVFAMQNGAVEYYGDGKLTELSAPIRGWDFGSTISGDLAVSWNSGTTFPEVFVGKGGNFYGDVKLMANNGGSTMSAVTINYNSKKYTAIGYNKVIWNSNGTAGKIVAQISTGVVNGHAQYPFVVGTAK</sequence>
<keyword evidence="3" id="KW-1185">Reference proteome</keyword>
<evidence type="ECO:0000313" key="3">
    <source>
        <dbReference type="Proteomes" id="UP000236655"/>
    </source>
</evidence>
<dbReference type="Proteomes" id="UP000236655">
    <property type="component" value="Chromosome"/>
</dbReference>
<organism evidence="2 3">
    <name type="scientific">Aquella oligotrophica</name>
    <dbReference type="NCBI Taxonomy" id="2067065"/>
    <lineage>
        <taxon>Bacteria</taxon>
        <taxon>Pseudomonadati</taxon>
        <taxon>Pseudomonadota</taxon>
        <taxon>Betaproteobacteria</taxon>
        <taxon>Neisseriales</taxon>
        <taxon>Neisseriaceae</taxon>
        <taxon>Aquella</taxon>
    </lineage>
</organism>
<accession>A0A2I7N5T2</accession>